<organism evidence="2 3">
    <name type="scientific">Deinococcus koreensis</name>
    <dbReference type="NCBI Taxonomy" id="2054903"/>
    <lineage>
        <taxon>Bacteria</taxon>
        <taxon>Thermotogati</taxon>
        <taxon>Deinococcota</taxon>
        <taxon>Deinococci</taxon>
        <taxon>Deinococcales</taxon>
        <taxon>Deinococcaceae</taxon>
        <taxon>Deinococcus</taxon>
    </lineage>
</organism>
<reference evidence="2 3" key="1">
    <citation type="submission" date="2018-01" db="EMBL/GenBank/DDBJ databases">
        <title>Deinococcus koreensis sp. nov., a radiation-resistant bacterium isolated from river water.</title>
        <authorList>
            <person name="Choi A."/>
        </authorList>
    </citation>
    <scope>NUCLEOTIDE SEQUENCE [LARGE SCALE GENOMIC DNA]</scope>
    <source>
        <strain evidence="2 3">SJW1-2</strain>
    </source>
</reference>
<dbReference type="Gene3D" id="1.10.10.10">
    <property type="entry name" value="Winged helix-like DNA-binding domain superfamily/Winged helix DNA-binding domain"/>
    <property type="match status" value="1"/>
</dbReference>
<dbReference type="PANTHER" id="PTHR33164">
    <property type="entry name" value="TRANSCRIPTIONAL REGULATOR, MARR FAMILY"/>
    <property type="match status" value="1"/>
</dbReference>
<dbReference type="PANTHER" id="PTHR33164:SF43">
    <property type="entry name" value="HTH-TYPE TRANSCRIPTIONAL REPRESSOR YETL"/>
    <property type="match status" value="1"/>
</dbReference>
<comment type="caution">
    <text evidence="2">The sequence shown here is derived from an EMBL/GenBank/DDBJ whole genome shotgun (WGS) entry which is preliminary data.</text>
</comment>
<dbReference type="EMBL" id="PPPD01000001">
    <property type="protein sequence ID" value="PNY80809.1"/>
    <property type="molecule type" value="Genomic_DNA"/>
</dbReference>
<dbReference type="GO" id="GO:0003700">
    <property type="term" value="F:DNA-binding transcription factor activity"/>
    <property type="evidence" value="ECO:0007669"/>
    <property type="project" value="InterPro"/>
</dbReference>
<dbReference type="Pfam" id="PF12802">
    <property type="entry name" value="MarR_2"/>
    <property type="match status" value="1"/>
</dbReference>
<dbReference type="AlphaFoldDB" id="A0A2K3UW83"/>
<evidence type="ECO:0000259" key="1">
    <source>
        <dbReference type="SMART" id="SM00347"/>
    </source>
</evidence>
<proteinExistence type="predicted"/>
<protein>
    <submittedName>
        <fullName evidence="2">MarR family transcriptional regulator</fullName>
    </submittedName>
</protein>
<accession>A0A2K3UW83</accession>
<dbReference type="SUPFAM" id="SSF46785">
    <property type="entry name" value="Winged helix' DNA-binding domain"/>
    <property type="match status" value="1"/>
</dbReference>
<name>A0A2K3UW83_9DEIO</name>
<dbReference type="Proteomes" id="UP000236379">
    <property type="component" value="Unassembled WGS sequence"/>
</dbReference>
<evidence type="ECO:0000313" key="2">
    <source>
        <dbReference type="EMBL" id="PNY80809.1"/>
    </source>
</evidence>
<dbReference type="OrthoDB" id="9799663at2"/>
<dbReference type="RefSeq" id="WP_103311009.1">
    <property type="nucleotide sequence ID" value="NZ_PPPD01000001.1"/>
</dbReference>
<dbReference type="InterPro" id="IPR036390">
    <property type="entry name" value="WH_DNA-bd_sf"/>
</dbReference>
<gene>
    <name evidence="2" type="ORF">CVO96_04980</name>
</gene>
<dbReference type="InterPro" id="IPR039422">
    <property type="entry name" value="MarR/SlyA-like"/>
</dbReference>
<dbReference type="InterPro" id="IPR000835">
    <property type="entry name" value="HTH_MarR-typ"/>
</dbReference>
<dbReference type="SMART" id="SM00347">
    <property type="entry name" value="HTH_MARR"/>
    <property type="match status" value="1"/>
</dbReference>
<sequence length="146" mass="15809">MSHTPAGAAFTDLVLQVFRLNGLLTAAGDRLSAPAGQTSGRWQVMGCIDETPRTVAAVARIMGLTRQSVQRTADLLVQEHLAEYLPNPGHKRAKLLRLTPEGQRVLTRIEAAQYAWANATAAALDEQALREVGRVLAEVTRALERG</sequence>
<keyword evidence="3" id="KW-1185">Reference proteome</keyword>
<dbReference type="InterPro" id="IPR036388">
    <property type="entry name" value="WH-like_DNA-bd_sf"/>
</dbReference>
<dbReference type="GO" id="GO:0006950">
    <property type="term" value="P:response to stress"/>
    <property type="evidence" value="ECO:0007669"/>
    <property type="project" value="TreeGrafter"/>
</dbReference>
<feature type="domain" description="HTH marR-type" evidence="1">
    <location>
        <begin position="30"/>
        <end position="129"/>
    </location>
</feature>
<evidence type="ECO:0000313" key="3">
    <source>
        <dbReference type="Proteomes" id="UP000236379"/>
    </source>
</evidence>